<evidence type="ECO:0000313" key="2">
    <source>
        <dbReference type="Proteomes" id="UP000326979"/>
    </source>
</evidence>
<keyword evidence="2" id="KW-1185">Reference proteome</keyword>
<dbReference type="Proteomes" id="UP000326979">
    <property type="component" value="Unassembled WGS sequence"/>
</dbReference>
<gene>
    <name evidence="1" type="ORF">FNH04_22135</name>
</gene>
<dbReference type="InterPro" id="IPR030934">
    <property type="entry name" value="Intein_C"/>
</dbReference>
<protein>
    <recommendedName>
        <fullName evidence="3">Intein C-terminal splicing domain-containing protein</fullName>
    </recommendedName>
</protein>
<dbReference type="RefSeq" id="WP_152786887.1">
    <property type="nucleotide sequence ID" value="NZ_BAABEQ010000050.1"/>
</dbReference>
<dbReference type="PROSITE" id="PS50818">
    <property type="entry name" value="INTEIN_C_TER"/>
    <property type="match status" value="1"/>
</dbReference>
<reference evidence="1 2" key="1">
    <citation type="submission" date="2019-07" db="EMBL/GenBank/DDBJ databases">
        <title>New species of Amycolatopsis and Streptomyces.</title>
        <authorList>
            <person name="Duangmal K."/>
            <person name="Teo W.F.A."/>
            <person name="Lipun K."/>
        </authorList>
    </citation>
    <scope>NUCLEOTIDE SEQUENCE [LARGE SCALE GENOMIC DNA]</scope>
    <source>
        <strain evidence="1 2">TISTR 2346</strain>
    </source>
</reference>
<dbReference type="NCBIfam" id="TIGR01443">
    <property type="entry name" value="intein_Cterm"/>
    <property type="match status" value="1"/>
</dbReference>
<organism evidence="1 2">
    <name type="scientific">Streptomyces phyllanthi</name>
    <dbReference type="NCBI Taxonomy" id="1803180"/>
    <lineage>
        <taxon>Bacteria</taxon>
        <taxon>Bacillati</taxon>
        <taxon>Actinomycetota</taxon>
        <taxon>Actinomycetes</taxon>
        <taxon>Kitasatosporales</taxon>
        <taxon>Streptomycetaceae</taxon>
        <taxon>Streptomyces</taxon>
    </lineage>
</organism>
<dbReference type="EMBL" id="VJZE01000157">
    <property type="protein sequence ID" value="MPY42504.1"/>
    <property type="molecule type" value="Genomic_DNA"/>
</dbReference>
<proteinExistence type="predicted"/>
<accession>A0A5N8W869</accession>
<dbReference type="Gene3D" id="2.170.16.10">
    <property type="entry name" value="Hedgehog/Intein (Hint) domain"/>
    <property type="match status" value="1"/>
</dbReference>
<name>A0A5N8W869_9ACTN</name>
<dbReference type="OrthoDB" id="4223934at2"/>
<sequence>MVRKWTSAGETAYKLTVSDLHTYYVVAGATPVLVHNCGGNSAPSRTTWRGDTTSRMSWMRQKREGYVR</sequence>
<dbReference type="AlphaFoldDB" id="A0A5N8W869"/>
<evidence type="ECO:0000313" key="1">
    <source>
        <dbReference type="EMBL" id="MPY42504.1"/>
    </source>
</evidence>
<comment type="caution">
    <text evidence="1">The sequence shown here is derived from an EMBL/GenBank/DDBJ whole genome shotgun (WGS) entry which is preliminary data.</text>
</comment>
<evidence type="ECO:0008006" key="3">
    <source>
        <dbReference type="Google" id="ProtNLM"/>
    </source>
</evidence>